<dbReference type="Proteomes" id="UP000814033">
    <property type="component" value="Unassembled WGS sequence"/>
</dbReference>
<comment type="caution">
    <text evidence="1">The sequence shown here is derived from an EMBL/GenBank/DDBJ whole genome shotgun (WGS) entry which is preliminary data.</text>
</comment>
<evidence type="ECO:0000313" key="2">
    <source>
        <dbReference type="Proteomes" id="UP000814033"/>
    </source>
</evidence>
<evidence type="ECO:0000313" key="1">
    <source>
        <dbReference type="EMBL" id="KAI0043672.1"/>
    </source>
</evidence>
<organism evidence="1 2">
    <name type="scientific">Auriscalpium vulgare</name>
    <dbReference type="NCBI Taxonomy" id="40419"/>
    <lineage>
        <taxon>Eukaryota</taxon>
        <taxon>Fungi</taxon>
        <taxon>Dikarya</taxon>
        <taxon>Basidiomycota</taxon>
        <taxon>Agaricomycotina</taxon>
        <taxon>Agaricomycetes</taxon>
        <taxon>Russulales</taxon>
        <taxon>Auriscalpiaceae</taxon>
        <taxon>Auriscalpium</taxon>
    </lineage>
</organism>
<name>A0ACB8RIQ9_9AGAM</name>
<keyword evidence="2" id="KW-1185">Reference proteome</keyword>
<proteinExistence type="predicted"/>
<gene>
    <name evidence="1" type="ORF">FA95DRAFT_1681728</name>
</gene>
<protein>
    <submittedName>
        <fullName evidence="1">Uncharacterized protein</fullName>
    </submittedName>
</protein>
<reference evidence="1" key="1">
    <citation type="submission" date="2021-02" db="EMBL/GenBank/DDBJ databases">
        <authorList>
            <consortium name="DOE Joint Genome Institute"/>
            <person name="Ahrendt S."/>
            <person name="Looney B.P."/>
            <person name="Miyauchi S."/>
            <person name="Morin E."/>
            <person name="Drula E."/>
            <person name="Courty P.E."/>
            <person name="Chicoki N."/>
            <person name="Fauchery L."/>
            <person name="Kohler A."/>
            <person name="Kuo A."/>
            <person name="Labutti K."/>
            <person name="Pangilinan J."/>
            <person name="Lipzen A."/>
            <person name="Riley R."/>
            <person name="Andreopoulos W."/>
            <person name="He G."/>
            <person name="Johnson J."/>
            <person name="Barry K.W."/>
            <person name="Grigoriev I.V."/>
            <person name="Nagy L."/>
            <person name="Hibbett D."/>
            <person name="Henrissat B."/>
            <person name="Matheny P.B."/>
            <person name="Labbe J."/>
            <person name="Martin F."/>
        </authorList>
    </citation>
    <scope>NUCLEOTIDE SEQUENCE</scope>
    <source>
        <strain evidence="1">FP105234-sp</strain>
    </source>
</reference>
<accession>A0ACB8RIQ9</accession>
<sequence length="166" mass="18865">MHFYQQREVSMKMQLESIIPVCFRTDSLVNAGTGSSKTICMVLAILLQSDATCLVVNPLRRLQINQFAAYGIRAQCINEDTPDDPELWKKIANGAFSVLVIAPELLDKFQGRMPRFTRLLKGAGNRLLMRRGLLINILGYYRHLEYSRCRLLRVLSQYSKLATALA</sequence>
<reference evidence="1" key="2">
    <citation type="journal article" date="2022" name="New Phytol.">
        <title>Evolutionary transition to the ectomycorrhizal habit in the genomes of a hyperdiverse lineage of mushroom-forming fungi.</title>
        <authorList>
            <person name="Looney B."/>
            <person name="Miyauchi S."/>
            <person name="Morin E."/>
            <person name="Drula E."/>
            <person name="Courty P.E."/>
            <person name="Kohler A."/>
            <person name="Kuo A."/>
            <person name="LaButti K."/>
            <person name="Pangilinan J."/>
            <person name="Lipzen A."/>
            <person name="Riley R."/>
            <person name="Andreopoulos W."/>
            <person name="He G."/>
            <person name="Johnson J."/>
            <person name="Nolan M."/>
            <person name="Tritt A."/>
            <person name="Barry K.W."/>
            <person name="Grigoriev I.V."/>
            <person name="Nagy L.G."/>
            <person name="Hibbett D."/>
            <person name="Henrissat B."/>
            <person name="Matheny P.B."/>
            <person name="Labbe J."/>
            <person name="Martin F.M."/>
        </authorList>
    </citation>
    <scope>NUCLEOTIDE SEQUENCE</scope>
    <source>
        <strain evidence="1">FP105234-sp</strain>
    </source>
</reference>
<dbReference type="EMBL" id="MU276008">
    <property type="protein sequence ID" value="KAI0043672.1"/>
    <property type="molecule type" value="Genomic_DNA"/>
</dbReference>